<name>A0A096FI49_COMTE</name>
<evidence type="ECO:0000313" key="2">
    <source>
        <dbReference type="EMBL" id="KGH29599.1"/>
    </source>
</evidence>
<dbReference type="InterPro" id="IPR037401">
    <property type="entry name" value="SnoaL-like"/>
</dbReference>
<comment type="caution">
    <text evidence="2">The sequence shown here is derived from an EMBL/GenBank/DDBJ whole genome shotgun (WGS) entry which is preliminary data.</text>
</comment>
<gene>
    <name evidence="2" type="ORF">P353_13130</name>
</gene>
<dbReference type="RefSeq" id="WP_034369699.1">
    <property type="nucleotide sequence ID" value="NZ_AWOR01000046.1"/>
</dbReference>
<dbReference type="Pfam" id="PF13577">
    <property type="entry name" value="SnoaL_4"/>
    <property type="match status" value="1"/>
</dbReference>
<protein>
    <recommendedName>
        <fullName evidence="1">SnoaL-like domain-containing protein</fullName>
    </recommendedName>
</protein>
<dbReference type="EMBL" id="AWOR01000046">
    <property type="protein sequence ID" value="KGH29599.1"/>
    <property type="molecule type" value="Genomic_DNA"/>
</dbReference>
<evidence type="ECO:0000313" key="3">
    <source>
        <dbReference type="Proteomes" id="UP000029553"/>
    </source>
</evidence>
<dbReference type="SUPFAM" id="SSF54427">
    <property type="entry name" value="NTF2-like"/>
    <property type="match status" value="1"/>
</dbReference>
<reference evidence="2 3" key="1">
    <citation type="submission" date="2013-09" db="EMBL/GenBank/DDBJ databases">
        <title>High correlation between genotypes and phenotypes of environmental bacteria Comamonas testosteroni strains.</title>
        <authorList>
            <person name="Liu L."/>
            <person name="Zhu W."/>
            <person name="Xia X."/>
            <person name="Xu B."/>
            <person name="Luo M."/>
            <person name="Wang G."/>
        </authorList>
    </citation>
    <scope>NUCLEOTIDE SEQUENCE [LARGE SCALE GENOMIC DNA]</scope>
    <source>
        <strain evidence="2 3">JL40</strain>
    </source>
</reference>
<accession>A0A096FI49</accession>
<evidence type="ECO:0000259" key="1">
    <source>
        <dbReference type="Pfam" id="PF13577"/>
    </source>
</evidence>
<proteinExistence type="predicted"/>
<organism evidence="2 3">
    <name type="scientific">Comamonas testosteroni</name>
    <name type="common">Pseudomonas testosteroni</name>
    <dbReference type="NCBI Taxonomy" id="285"/>
    <lineage>
        <taxon>Bacteria</taxon>
        <taxon>Pseudomonadati</taxon>
        <taxon>Pseudomonadota</taxon>
        <taxon>Betaproteobacteria</taxon>
        <taxon>Burkholderiales</taxon>
        <taxon>Comamonadaceae</taxon>
        <taxon>Comamonas</taxon>
    </lineage>
</organism>
<feature type="domain" description="SnoaL-like" evidence="1">
    <location>
        <begin position="4"/>
        <end position="126"/>
    </location>
</feature>
<dbReference type="Gene3D" id="3.10.450.50">
    <property type="match status" value="1"/>
</dbReference>
<dbReference type="Proteomes" id="UP000029553">
    <property type="component" value="Unassembled WGS sequence"/>
</dbReference>
<dbReference type="AlphaFoldDB" id="A0A096FI49"/>
<sequence length="151" mass="17703">MLDLEAIELIKQLKARYFRAIDTCNLELLQGMLTPDIKLAFKSPAYEFHLEGLDKALDFYKTSFTKTRLAMHNGHTPEIEVKGEEATALWYLNYVFINLEEKTHMHGGAIYEDRYVRRDGRWWIEETGYKTLLETMEPLSEQLQITSKPIN</sequence>
<dbReference type="InterPro" id="IPR032710">
    <property type="entry name" value="NTF2-like_dom_sf"/>
</dbReference>